<dbReference type="AlphaFoldDB" id="A0A1C4CCP2"/>
<dbReference type="Gene3D" id="1.10.10.1320">
    <property type="entry name" value="Anti-sigma factor, zinc-finger domain"/>
    <property type="match status" value="1"/>
</dbReference>
<sequence length="117" mass="13786">MKASFDDIFVTTDCPSQEQLLDYVQGKLNPEERHAIEHHLASCEMCSEALEGLQSIHQKEKISGWLQEMKGNMLHKLRKKNRQRRPVDFNIVQVLIILAVIFIVLSLFFSYYYYSRH</sequence>
<evidence type="ECO:0000256" key="1">
    <source>
        <dbReference type="SAM" id="Phobius"/>
    </source>
</evidence>
<accession>A0A1C4CCP2</accession>
<dbReference type="STRING" id="1335309.GA0116948_10459"/>
<protein>
    <submittedName>
        <fullName evidence="3">Putative zinc-finger</fullName>
    </submittedName>
</protein>
<keyword evidence="1" id="KW-0472">Membrane</keyword>
<reference evidence="3 4" key="1">
    <citation type="submission" date="2016-08" db="EMBL/GenBank/DDBJ databases">
        <authorList>
            <person name="Seilhamer J.J."/>
        </authorList>
    </citation>
    <scope>NUCLEOTIDE SEQUENCE [LARGE SCALE GENOMIC DNA]</scope>
    <source>
        <strain evidence="3 4">A37T2</strain>
    </source>
</reference>
<dbReference type="InterPro" id="IPR027383">
    <property type="entry name" value="Znf_put"/>
</dbReference>
<proteinExistence type="predicted"/>
<keyword evidence="3" id="KW-0862">Zinc</keyword>
<dbReference type="GO" id="GO:0008270">
    <property type="term" value="F:zinc ion binding"/>
    <property type="evidence" value="ECO:0007669"/>
    <property type="project" value="UniProtKB-KW"/>
</dbReference>
<dbReference type="OrthoDB" id="1112758at2"/>
<dbReference type="InterPro" id="IPR041916">
    <property type="entry name" value="Anti_sigma_zinc_sf"/>
</dbReference>
<dbReference type="RefSeq" id="WP_089710645.1">
    <property type="nucleotide sequence ID" value="NZ_FMAR01000004.1"/>
</dbReference>
<dbReference type="Pfam" id="PF13490">
    <property type="entry name" value="zf-HC2"/>
    <property type="match status" value="1"/>
</dbReference>
<evidence type="ECO:0000313" key="3">
    <source>
        <dbReference type="EMBL" id="SCC16764.1"/>
    </source>
</evidence>
<keyword evidence="1" id="KW-1133">Transmembrane helix</keyword>
<keyword evidence="3" id="KW-0479">Metal-binding</keyword>
<organism evidence="3 4">
    <name type="scientific">Chitinophaga costaii</name>
    <dbReference type="NCBI Taxonomy" id="1335309"/>
    <lineage>
        <taxon>Bacteria</taxon>
        <taxon>Pseudomonadati</taxon>
        <taxon>Bacteroidota</taxon>
        <taxon>Chitinophagia</taxon>
        <taxon>Chitinophagales</taxon>
        <taxon>Chitinophagaceae</taxon>
        <taxon>Chitinophaga</taxon>
    </lineage>
</organism>
<keyword evidence="3" id="KW-0863">Zinc-finger</keyword>
<feature type="domain" description="Putative zinc-finger" evidence="2">
    <location>
        <begin position="17"/>
        <end position="46"/>
    </location>
</feature>
<dbReference type="EMBL" id="FMAR01000004">
    <property type="protein sequence ID" value="SCC16764.1"/>
    <property type="molecule type" value="Genomic_DNA"/>
</dbReference>
<evidence type="ECO:0000313" key="4">
    <source>
        <dbReference type="Proteomes" id="UP000242818"/>
    </source>
</evidence>
<gene>
    <name evidence="3" type="ORF">GA0116948_10459</name>
</gene>
<keyword evidence="4" id="KW-1185">Reference proteome</keyword>
<name>A0A1C4CCP2_9BACT</name>
<dbReference type="Proteomes" id="UP000242818">
    <property type="component" value="Unassembled WGS sequence"/>
</dbReference>
<keyword evidence="1" id="KW-0812">Transmembrane</keyword>
<feature type="transmembrane region" description="Helical" evidence="1">
    <location>
        <begin position="89"/>
        <end position="114"/>
    </location>
</feature>
<evidence type="ECO:0000259" key="2">
    <source>
        <dbReference type="Pfam" id="PF13490"/>
    </source>
</evidence>